<accession>A0A0V1LWE9</accession>
<reference evidence="1 2" key="1">
    <citation type="submission" date="2015-01" db="EMBL/GenBank/DDBJ databases">
        <title>Evolution of Trichinella species and genotypes.</title>
        <authorList>
            <person name="Korhonen P.K."/>
            <person name="Edoardo P."/>
            <person name="Giuseppe L.R."/>
            <person name="Gasser R.B."/>
        </authorList>
    </citation>
    <scope>NUCLEOTIDE SEQUENCE [LARGE SCALE GENOMIC DNA]</scope>
    <source>
        <strain evidence="1">ISS1980</strain>
    </source>
</reference>
<feature type="non-terminal residue" evidence="1">
    <location>
        <position position="30"/>
    </location>
</feature>
<comment type="caution">
    <text evidence="1">The sequence shown here is derived from an EMBL/GenBank/DDBJ whole genome shotgun (WGS) entry which is preliminary data.</text>
</comment>
<sequence>MNYFSAIINGLQQLFNVINSENILRHYHLP</sequence>
<gene>
    <name evidence="1" type="ORF">T10_13167</name>
</gene>
<name>A0A0V1LWE9_9BILA</name>
<proteinExistence type="predicted"/>
<protein>
    <submittedName>
        <fullName evidence="1">Uncharacterized protein</fullName>
    </submittedName>
</protein>
<evidence type="ECO:0000313" key="1">
    <source>
        <dbReference type="EMBL" id="KRZ63751.1"/>
    </source>
</evidence>
<organism evidence="1 2">
    <name type="scientific">Trichinella papuae</name>
    <dbReference type="NCBI Taxonomy" id="268474"/>
    <lineage>
        <taxon>Eukaryota</taxon>
        <taxon>Metazoa</taxon>
        <taxon>Ecdysozoa</taxon>
        <taxon>Nematoda</taxon>
        <taxon>Enoplea</taxon>
        <taxon>Dorylaimia</taxon>
        <taxon>Trichinellida</taxon>
        <taxon>Trichinellidae</taxon>
        <taxon>Trichinella</taxon>
    </lineage>
</organism>
<dbReference type="AlphaFoldDB" id="A0A0V1LWE9"/>
<dbReference type="EMBL" id="JYDO01002007">
    <property type="protein sequence ID" value="KRZ63751.1"/>
    <property type="molecule type" value="Genomic_DNA"/>
</dbReference>
<evidence type="ECO:0000313" key="2">
    <source>
        <dbReference type="Proteomes" id="UP000054843"/>
    </source>
</evidence>
<keyword evidence="2" id="KW-1185">Reference proteome</keyword>
<dbReference type="Proteomes" id="UP000054843">
    <property type="component" value="Unassembled WGS sequence"/>
</dbReference>